<dbReference type="AlphaFoldDB" id="A0A4Y3HUQ7"/>
<dbReference type="RefSeq" id="WP_141345130.1">
    <property type="nucleotide sequence ID" value="NZ_BJLF01000006.1"/>
</dbReference>
<dbReference type="Proteomes" id="UP000318717">
    <property type="component" value="Unassembled WGS sequence"/>
</dbReference>
<comment type="caution">
    <text evidence="1">The sequence shown here is derived from an EMBL/GenBank/DDBJ whole genome shotgun (WGS) entry which is preliminary data.</text>
</comment>
<sequence>MLILFMYLTLVLLISFIYCQHKIRTAKAIYYIYLFNRYTKNDAKPEAQEINTLVNHDWRLDSRQLLKCTHLLQSGSSTSPRSALRQARQLGFVDD</sequence>
<dbReference type="OrthoDB" id="9851386at2"/>
<keyword evidence="2" id="KW-1185">Reference proteome</keyword>
<accession>A0A4Y3HUQ7</accession>
<gene>
    <name evidence="1" type="ORF">VIN01S_15910</name>
</gene>
<evidence type="ECO:0000313" key="1">
    <source>
        <dbReference type="EMBL" id="GEA50787.1"/>
    </source>
</evidence>
<proteinExistence type="predicted"/>
<name>A0A4Y3HUQ7_9VIBR</name>
<reference evidence="1 2" key="1">
    <citation type="submission" date="2019-06" db="EMBL/GenBank/DDBJ databases">
        <title>Whole genome shotgun sequence of Vibrio inusitatus NBRC 102082.</title>
        <authorList>
            <person name="Hosoyama A."/>
            <person name="Uohara A."/>
            <person name="Ohji S."/>
            <person name="Ichikawa N."/>
        </authorList>
    </citation>
    <scope>NUCLEOTIDE SEQUENCE [LARGE SCALE GENOMIC DNA]</scope>
    <source>
        <strain evidence="1 2">NBRC 102082</strain>
    </source>
</reference>
<protein>
    <submittedName>
        <fullName evidence="1">Uncharacterized protein</fullName>
    </submittedName>
</protein>
<evidence type="ECO:0000313" key="2">
    <source>
        <dbReference type="Proteomes" id="UP000318717"/>
    </source>
</evidence>
<dbReference type="EMBL" id="BJLF01000006">
    <property type="protein sequence ID" value="GEA50787.1"/>
    <property type="molecule type" value="Genomic_DNA"/>
</dbReference>
<organism evidence="1 2">
    <name type="scientific">Vibrio inusitatus NBRC 102082</name>
    <dbReference type="NCBI Taxonomy" id="1219070"/>
    <lineage>
        <taxon>Bacteria</taxon>
        <taxon>Pseudomonadati</taxon>
        <taxon>Pseudomonadota</taxon>
        <taxon>Gammaproteobacteria</taxon>
        <taxon>Vibrionales</taxon>
        <taxon>Vibrionaceae</taxon>
        <taxon>Vibrio</taxon>
    </lineage>
</organism>